<dbReference type="InterPro" id="IPR001148">
    <property type="entry name" value="CA_dom"/>
</dbReference>
<evidence type="ECO:0000259" key="8">
    <source>
        <dbReference type="PROSITE" id="PS51144"/>
    </source>
</evidence>
<dbReference type="PANTHER" id="PTHR18952">
    <property type="entry name" value="CARBONIC ANHYDRASE"/>
    <property type="match status" value="1"/>
</dbReference>
<accession>A0A7S1YE76</accession>
<keyword evidence="5" id="KW-0456">Lyase</keyword>
<feature type="chain" id="PRO_5030656281" description="carbonic anhydrase" evidence="7">
    <location>
        <begin position="25"/>
        <end position="386"/>
    </location>
</feature>
<keyword evidence="3" id="KW-0479">Metal-binding</keyword>
<keyword evidence="4" id="KW-0862">Zinc</keyword>
<evidence type="ECO:0000256" key="3">
    <source>
        <dbReference type="ARBA" id="ARBA00022723"/>
    </source>
</evidence>
<reference evidence="9" key="1">
    <citation type="submission" date="2021-01" db="EMBL/GenBank/DDBJ databases">
        <authorList>
            <person name="Corre E."/>
            <person name="Pelletier E."/>
            <person name="Niang G."/>
            <person name="Scheremetjew M."/>
            <person name="Finn R."/>
            <person name="Kale V."/>
            <person name="Holt S."/>
            <person name="Cochrane G."/>
            <person name="Meng A."/>
            <person name="Brown T."/>
            <person name="Cohen L."/>
        </authorList>
    </citation>
    <scope>NUCLEOTIDE SEQUENCE</scope>
    <source>
        <strain evidence="9">CCMP 410</strain>
    </source>
</reference>
<feature type="domain" description="Alpha-carbonic anhydrase" evidence="8">
    <location>
        <begin position="34"/>
        <end position="373"/>
    </location>
</feature>
<comment type="similarity">
    <text evidence="1">Belongs to the alpha-carbonic anhydrase family.</text>
</comment>
<comment type="catalytic activity">
    <reaction evidence="6">
        <text>hydrogencarbonate + H(+) = CO2 + H2O</text>
        <dbReference type="Rhea" id="RHEA:10748"/>
        <dbReference type="ChEBI" id="CHEBI:15377"/>
        <dbReference type="ChEBI" id="CHEBI:15378"/>
        <dbReference type="ChEBI" id="CHEBI:16526"/>
        <dbReference type="ChEBI" id="CHEBI:17544"/>
        <dbReference type="EC" id="4.2.1.1"/>
    </reaction>
</comment>
<evidence type="ECO:0000256" key="5">
    <source>
        <dbReference type="ARBA" id="ARBA00023239"/>
    </source>
</evidence>
<dbReference type="InterPro" id="IPR023561">
    <property type="entry name" value="Carbonic_anhydrase_a-class"/>
</dbReference>
<dbReference type="Pfam" id="PF00194">
    <property type="entry name" value="Carb_anhydrase"/>
    <property type="match status" value="1"/>
</dbReference>
<dbReference type="PANTHER" id="PTHR18952:SF265">
    <property type="entry name" value="CARBONIC ANHYDRASE"/>
    <property type="match status" value="1"/>
</dbReference>
<keyword evidence="7" id="KW-0732">Signal</keyword>
<protein>
    <recommendedName>
        <fullName evidence="2">carbonic anhydrase</fullName>
        <ecNumber evidence="2">4.2.1.1</ecNumber>
    </recommendedName>
</protein>
<evidence type="ECO:0000256" key="1">
    <source>
        <dbReference type="ARBA" id="ARBA00010718"/>
    </source>
</evidence>
<dbReference type="Gene3D" id="3.10.200.10">
    <property type="entry name" value="Alpha carbonic anhydrase"/>
    <property type="match status" value="1"/>
</dbReference>
<organism evidence="9">
    <name type="scientific">Grammatophora oceanica</name>
    <dbReference type="NCBI Taxonomy" id="210454"/>
    <lineage>
        <taxon>Eukaryota</taxon>
        <taxon>Sar</taxon>
        <taxon>Stramenopiles</taxon>
        <taxon>Ochrophyta</taxon>
        <taxon>Bacillariophyta</taxon>
        <taxon>Fragilariophyceae</taxon>
        <taxon>Fragilariophycidae</taxon>
        <taxon>Rhabdonematales</taxon>
        <taxon>Grammatophoraceae</taxon>
        <taxon>Grammatophora</taxon>
    </lineage>
</organism>
<evidence type="ECO:0000313" key="9">
    <source>
        <dbReference type="EMBL" id="CAD9294502.1"/>
    </source>
</evidence>
<dbReference type="GO" id="GO:0008270">
    <property type="term" value="F:zinc ion binding"/>
    <property type="evidence" value="ECO:0007669"/>
    <property type="project" value="InterPro"/>
</dbReference>
<feature type="signal peptide" evidence="7">
    <location>
        <begin position="1"/>
        <end position="24"/>
    </location>
</feature>
<name>A0A7S1YE76_9STRA</name>
<dbReference type="SUPFAM" id="SSF51069">
    <property type="entry name" value="Carbonic anhydrase"/>
    <property type="match status" value="1"/>
</dbReference>
<evidence type="ECO:0000256" key="7">
    <source>
        <dbReference type="SAM" id="SignalP"/>
    </source>
</evidence>
<evidence type="ECO:0000256" key="2">
    <source>
        <dbReference type="ARBA" id="ARBA00012925"/>
    </source>
</evidence>
<dbReference type="SMART" id="SM01057">
    <property type="entry name" value="Carb_anhydrase"/>
    <property type="match status" value="1"/>
</dbReference>
<dbReference type="InterPro" id="IPR036398">
    <property type="entry name" value="CA_dom_sf"/>
</dbReference>
<evidence type="ECO:0000256" key="6">
    <source>
        <dbReference type="ARBA" id="ARBA00048348"/>
    </source>
</evidence>
<evidence type="ECO:0000256" key="4">
    <source>
        <dbReference type="ARBA" id="ARBA00022833"/>
    </source>
</evidence>
<dbReference type="EC" id="4.2.1.1" evidence="2"/>
<gene>
    <name evidence="9" type="ORF">GOCE00092_LOCUS18551</name>
</gene>
<dbReference type="EMBL" id="HBGK01035840">
    <property type="protein sequence ID" value="CAD9294502.1"/>
    <property type="molecule type" value="Transcribed_RNA"/>
</dbReference>
<dbReference type="AlphaFoldDB" id="A0A7S1YE76"/>
<dbReference type="PROSITE" id="PS51144">
    <property type="entry name" value="ALPHA_CA_2"/>
    <property type="match status" value="1"/>
</dbReference>
<sequence length="386" mass="43852">MTMNLLPSISLSLLLSATIVVVVAQDPWNEGFRLDYSYDPTANNGPSAWNDVGGLLDSEWDWYDRQSRIYNLAINDNDCGEEDRPSPISLNATTGCSDVREMRTPQARDDHCQADNLAYVLTPQSLKAYFPIQRSNGCRNPWVELDGFGEDEFVLVWMELHMRSEHVIEGRRYDAELQMVHMGTDDNENRMAIVSLMLDASSLTDNLDLQPLLDGWQQTANNLKTSCPDRKLSVRRARPSLKSSSVKAGDEDLTESIDKTRHRQMQDGCKGDVNGNGCDGLGPRKRIFPYNLWPSIWYYRYAGSITAPPCTSIVQWRVMEKPLTMSTRQMKQLAQLQNSYKTSDCAEDDLLSPTGENFRPLQSRSQQVLHCTYDNFGYTMYAPEDQ</sequence>
<dbReference type="GO" id="GO:0004089">
    <property type="term" value="F:carbonate dehydratase activity"/>
    <property type="evidence" value="ECO:0007669"/>
    <property type="project" value="UniProtKB-EC"/>
</dbReference>
<proteinExistence type="inferred from homology"/>